<dbReference type="RefSeq" id="WP_245119921.1">
    <property type="nucleotide sequence ID" value="NZ_CP095061.1"/>
</dbReference>
<proteinExistence type="predicted"/>
<organism evidence="1 2">
    <name type="scientific">Hymenobacter volaticus</name>
    <dbReference type="NCBI Taxonomy" id="2932254"/>
    <lineage>
        <taxon>Bacteria</taxon>
        <taxon>Pseudomonadati</taxon>
        <taxon>Bacteroidota</taxon>
        <taxon>Cytophagia</taxon>
        <taxon>Cytophagales</taxon>
        <taxon>Hymenobacteraceae</taxon>
        <taxon>Hymenobacter</taxon>
    </lineage>
</organism>
<sequence length="115" mass="13676">MVENNEKWHQIRSRLAEFPPHFQPDKTIQLLDACRASRSLRQLLPYISLGRLGLWRYDAYERGQADEFVCLYFYDNRYTVSSYDNTEKRFFDSAQDAIGFVEQNIDKENPFIKVA</sequence>
<dbReference type="Proteomes" id="UP000830401">
    <property type="component" value="Chromosome"/>
</dbReference>
<name>A0ABY4G5A7_9BACT</name>
<protein>
    <submittedName>
        <fullName evidence="1">DUF6193 family natural product biosynthesis protein</fullName>
    </submittedName>
</protein>
<gene>
    <name evidence="1" type="ORF">MUN86_20885</name>
</gene>
<keyword evidence="2" id="KW-1185">Reference proteome</keyword>
<evidence type="ECO:0000313" key="2">
    <source>
        <dbReference type="Proteomes" id="UP000830401"/>
    </source>
</evidence>
<evidence type="ECO:0000313" key="1">
    <source>
        <dbReference type="EMBL" id="UOQ65941.1"/>
    </source>
</evidence>
<dbReference type="EMBL" id="CP095061">
    <property type="protein sequence ID" value="UOQ65941.1"/>
    <property type="molecule type" value="Genomic_DNA"/>
</dbReference>
<accession>A0ABY4G5A7</accession>
<reference evidence="1" key="1">
    <citation type="submission" date="2022-04" db="EMBL/GenBank/DDBJ databases">
        <title>Hymenobacter sp. isolated from the air.</title>
        <authorList>
            <person name="Won M."/>
            <person name="Lee C.-M."/>
            <person name="Woen H.-Y."/>
            <person name="Kwon S.-W."/>
        </authorList>
    </citation>
    <scope>NUCLEOTIDE SEQUENCE</scope>
    <source>
        <strain evidence="1">5420S-77</strain>
    </source>
</reference>